<evidence type="ECO:0000313" key="2">
    <source>
        <dbReference type="EnsemblPlants" id="KRH71949"/>
    </source>
</evidence>
<evidence type="ECO:0000313" key="3">
    <source>
        <dbReference type="Proteomes" id="UP000008827"/>
    </source>
</evidence>
<accession>A0A0R0KXP7</accession>
<evidence type="ECO:0000313" key="1">
    <source>
        <dbReference type="EMBL" id="KRH71949.1"/>
    </source>
</evidence>
<reference evidence="2" key="2">
    <citation type="submission" date="2018-02" db="UniProtKB">
        <authorList>
            <consortium name="EnsemblPlants"/>
        </authorList>
    </citation>
    <scope>IDENTIFICATION</scope>
    <source>
        <strain evidence="2">Williams 82</strain>
    </source>
</reference>
<reference evidence="1" key="3">
    <citation type="submission" date="2018-07" db="EMBL/GenBank/DDBJ databases">
        <title>WGS assembly of Glycine max.</title>
        <authorList>
            <person name="Schmutz J."/>
            <person name="Cannon S."/>
            <person name="Schlueter J."/>
            <person name="Ma J."/>
            <person name="Mitros T."/>
            <person name="Nelson W."/>
            <person name="Hyten D."/>
            <person name="Song Q."/>
            <person name="Thelen J."/>
            <person name="Cheng J."/>
            <person name="Xu D."/>
            <person name="Hellsten U."/>
            <person name="May G."/>
            <person name="Yu Y."/>
            <person name="Sakurai T."/>
            <person name="Umezawa T."/>
            <person name="Bhattacharyya M."/>
            <person name="Sandhu D."/>
            <person name="Valliyodan B."/>
            <person name="Lindquist E."/>
            <person name="Peto M."/>
            <person name="Grant D."/>
            <person name="Shu S."/>
            <person name="Goodstein D."/>
            <person name="Barry K."/>
            <person name="Futrell-Griggs M."/>
            <person name="Abernathy B."/>
            <person name="Du J."/>
            <person name="Tian Z."/>
            <person name="Zhu L."/>
            <person name="Gill N."/>
            <person name="Joshi T."/>
            <person name="Libault M."/>
            <person name="Sethuraman A."/>
            <person name="Zhang X."/>
            <person name="Shinozaki K."/>
            <person name="Nguyen H."/>
            <person name="Wing R."/>
            <person name="Cregan P."/>
            <person name="Specht J."/>
            <person name="Grimwood J."/>
            <person name="Rokhsar D."/>
            <person name="Stacey G."/>
            <person name="Shoemaker R."/>
            <person name="Jackson S."/>
        </authorList>
    </citation>
    <scope>NUCLEOTIDE SEQUENCE</scope>
    <source>
        <tissue evidence="1">Callus</tissue>
    </source>
</reference>
<organism evidence="1">
    <name type="scientific">Glycine max</name>
    <name type="common">Soybean</name>
    <name type="synonym">Glycine hispida</name>
    <dbReference type="NCBI Taxonomy" id="3847"/>
    <lineage>
        <taxon>Eukaryota</taxon>
        <taxon>Viridiplantae</taxon>
        <taxon>Streptophyta</taxon>
        <taxon>Embryophyta</taxon>
        <taxon>Tracheophyta</taxon>
        <taxon>Spermatophyta</taxon>
        <taxon>Magnoliopsida</taxon>
        <taxon>eudicotyledons</taxon>
        <taxon>Gunneridae</taxon>
        <taxon>Pentapetalae</taxon>
        <taxon>rosids</taxon>
        <taxon>fabids</taxon>
        <taxon>Fabales</taxon>
        <taxon>Fabaceae</taxon>
        <taxon>Papilionoideae</taxon>
        <taxon>50 kb inversion clade</taxon>
        <taxon>NPAAA clade</taxon>
        <taxon>indigoferoid/millettioid clade</taxon>
        <taxon>Phaseoleae</taxon>
        <taxon>Glycine</taxon>
        <taxon>Glycine subgen. Soja</taxon>
    </lineage>
</organism>
<dbReference type="EMBL" id="CM000835">
    <property type="protein sequence ID" value="KRH71949.1"/>
    <property type="molecule type" value="Genomic_DNA"/>
</dbReference>
<reference evidence="1 2" key="1">
    <citation type="journal article" date="2010" name="Nature">
        <title>Genome sequence of the palaeopolyploid soybean.</title>
        <authorList>
            <person name="Schmutz J."/>
            <person name="Cannon S.B."/>
            <person name="Schlueter J."/>
            <person name="Ma J."/>
            <person name="Mitros T."/>
            <person name="Nelson W."/>
            <person name="Hyten D.L."/>
            <person name="Song Q."/>
            <person name="Thelen J.J."/>
            <person name="Cheng J."/>
            <person name="Xu D."/>
            <person name="Hellsten U."/>
            <person name="May G.D."/>
            <person name="Yu Y."/>
            <person name="Sakurai T."/>
            <person name="Umezawa T."/>
            <person name="Bhattacharyya M.K."/>
            <person name="Sandhu D."/>
            <person name="Valliyodan B."/>
            <person name="Lindquist E."/>
            <person name="Peto M."/>
            <person name="Grant D."/>
            <person name="Shu S."/>
            <person name="Goodstein D."/>
            <person name="Barry K."/>
            <person name="Futrell-Griggs M."/>
            <person name="Abernathy B."/>
            <person name="Du J."/>
            <person name="Tian Z."/>
            <person name="Zhu L."/>
            <person name="Gill N."/>
            <person name="Joshi T."/>
            <person name="Libault M."/>
            <person name="Sethuraman A."/>
            <person name="Zhang X.-C."/>
            <person name="Shinozaki K."/>
            <person name="Nguyen H.T."/>
            <person name="Wing R.A."/>
            <person name="Cregan P."/>
            <person name="Specht J."/>
            <person name="Grimwood J."/>
            <person name="Rokhsar D."/>
            <person name="Stacey G."/>
            <person name="Shoemaker R.C."/>
            <person name="Jackson S.A."/>
        </authorList>
    </citation>
    <scope>NUCLEOTIDE SEQUENCE [LARGE SCALE GENOMIC DNA]</scope>
    <source>
        <strain evidence="2">cv. Williams 82</strain>
        <tissue evidence="1">Callus</tissue>
    </source>
</reference>
<dbReference type="Proteomes" id="UP000008827">
    <property type="component" value="Chromosome 2"/>
</dbReference>
<keyword evidence="3" id="KW-1185">Reference proteome</keyword>
<dbReference type="EnsemblPlants" id="KRH71949">
    <property type="protein sequence ID" value="KRH71949"/>
    <property type="gene ID" value="GLYMA_02G180400"/>
</dbReference>
<dbReference type="InParanoid" id="A0A0R0KXP7"/>
<gene>
    <name evidence="1" type="ORF">GLYMA_02G180400</name>
</gene>
<dbReference type="AlphaFoldDB" id="A0A0R0KXP7"/>
<sequence length="48" mass="5503">MVGKHGYEAEIEAIGALKDNQLQKMRNCTKEFSWIGLPWTCYGGKTWL</sequence>
<name>A0A0R0KXP7_SOYBN</name>
<dbReference type="Gramene" id="KRH71949">
    <property type="protein sequence ID" value="KRH71949"/>
    <property type="gene ID" value="GLYMA_02G180400"/>
</dbReference>
<protein>
    <submittedName>
        <fullName evidence="1 2">Uncharacterized protein</fullName>
    </submittedName>
</protein>
<proteinExistence type="predicted"/>